<dbReference type="RefSeq" id="WP_253752607.1">
    <property type="nucleotide sequence ID" value="NZ_JAMZDZ010000001.1"/>
</dbReference>
<dbReference type="EMBL" id="JBHSAY010000009">
    <property type="protein sequence ID" value="MFC4132779.1"/>
    <property type="molecule type" value="Genomic_DNA"/>
</dbReference>
<keyword evidence="1" id="KW-0378">Hydrolase</keyword>
<evidence type="ECO:0000313" key="1">
    <source>
        <dbReference type="EMBL" id="MFC4132779.1"/>
    </source>
</evidence>
<dbReference type="SUPFAM" id="SSF53474">
    <property type="entry name" value="alpha/beta-Hydrolases"/>
    <property type="match status" value="1"/>
</dbReference>
<organism evidence="1 2">
    <name type="scientific">Hamadaea flava</name>
    <dbReference type="NCBI Taxonomy" id="1742688"/>
    <lineage>
        <taxon>Bacteria</taxon>
        <taxon>Bacillati</taxon>
        <taxon>Actinomycetota</taxon>
        <taxon>Actinomycetes</taxon>
        <taxon>Micromonosporales</taxon>
        <taxon>Micromonosporaceae</taxon>
        <taxon>Hamadaea</taxon>
    </lineage>
</organism>
<sequence length="269" mass="28571">MVAYEVHGTGPAVLMPVNPQPVEGTQADEMRAWGVNPANGRDLIAGLTDAYRVVAFDYEGHRLAHPVPLTPDRLAHDILAVADAAGVERFAYYGYSWLALAGLQLALRTDRLTALAMGGFPPLDGPYASMLAVTKATHDLAVDPSSQPPASDSDSVWDSAELTLSPEQTGQFVVLYEALQSFSDAAVSLSVPRLCFAGSKDVIEYGPKWGGVTVDIAGPLLRRGDDLATAGWDVRVLDGLDHTGAMQAANVLPVLRPWLDSVLTPTPPS</sequence>
<proteinExistence type="predicted"/>
<evidence type="ECO:0000313" key="2">
    <source>
        <dbReference type="Proteomes" id="UP001595816"/>
    </source>
</evidence>
<dbReference type="InterPro" id="IPR029058">
    <property type="entry name" value="AB_hydrolase_fold"/>
</dbReference>
<dbReference type="Gene3D" id="3.40.50.1820">
    <property type="entry name" value="alpha/beta hydrolase"/>
    <property type="match status" value="1"/>
</dbReference>
<protein>
    <submittedName>
        <fullName evidence="1">Alpha/beta fold hydrolase</fullName>
    </submittedName>
</protein>
<reference evidence="2" key="1">
    <citation type="journal article" date="2019" name="Int. J. Syst. Evol. Microbiol.">
        <title>The Global Catalogue of Microorganisms (GCM) 10K type strain sequencing project: providing services to taxonomists for standard genome sequencing and annotation.</title>
        <authorList>
            <consortium name="The Broad Institute Genomics Platform"/>
            <consortium name="The Broad Institute Genome Sequencing Center for Infectious Disease"/>
            <person name="Wu L."/>
            <person name="Ma J."/>
        </authorList>
    </citation>
    <scope>NUCLEOTIDE SEQUENCE [LARGE SCALE GENOMIC DNA]</scope>
    <source>
        <strain evidence="2">CGMCC 4.7289</strain>
    </source>
</reference>
<name>A0ABV8LSI8_9ACTN</name>
<accession>A0ABV8LSI8</accession>
<gene>
    <name evidence="1" type="ORF">ACFOZ4_19395</name>
</gene>
<keyword evidence="2" id="KW-1185">Reference proteome</keyword>
<dbReference type="GO" id="GO:0016787">
    <property type="term" value="F:hydrolase activity"/>
    <property type="evidence" value="ECO:0007669"/>
    <property type="project" value="UniProtKB-KW"/>
</dbReference>
<dbReference type="Proteomes" id="UP001595816">
    <property type="component" value="Unassembled WGS sequence"/>
</dbReference>
<comment type="caution">
    <text evidence="1">The sequence shown here is derived from an EMBL/GenBank/DDBJ whole genome shotgun (WGS) entry which is preliminary data.</text>
</comment>